<feature type="region of interest" description="Disordered" evidence="4">
    <location>
        <begin position="179"/>
        <end position="214"/>
    </location>
</feature>
<dbReference type="RefSeq" id="WP_382048753.1">
    <property type="nucleotide sequence ID" value="NZ_JBHSKJ010000021.1"/>
</dbReference>
<dbReference type="EMBL" id="JBHSKJ010000021">
    <property type="protein sequence ID" value="MFC5148809.1"/>
    <property type="molecule type" value="Genomic_DNA"/>
</dbReference>
<dbReference type="Pfam" id="PF00111">
    <property type="entry name" value="Fer2"/>
    <property type="match status" value="1"/>
</dbReference>
<dbReference type="PROSITE" id="PS51085">
    <property type="entry name" value="2FE2S_FER_2"/>
    <property type="match status" value="1"/>
</dbReference>
<feature type="domain" description="2Fe-2S ferredoxin-type" evidence="5">
    <location>
        <begin position="10"/>
        <end position="86"/>
    </location>
</feature>
<evidence type="ECO:0000256" key="4">
    <source>
        <dbReference type="SAM" id="MobiDB-lite"/>
    </source>
</evidence>
<comment type="caution">
    <text evidence="6">The sequence shown here is derived from an EMBL/GenBank/DDBJ whole genome shotgun (WGS) entry which is preliminary data.</text>
</comment>
<dbReference type="SUPFAM" id="SSF47741">
    <property type="entry name" value="CO dehydrogenase ISP C-domain like"/>
    <property type="match status" value="1"/>
</dbReference>
<name>A0ABW0A7Z8_9ACTN</name>
<keyword evidence="3" id="KW-0408">Iron</keyword>
<protein>
    <submittedName>
        <fullName evidence="6">(2Fe-2S)-binding protein</fullName>
    </submittedName>
</protein>
<dbReference type="InterPro" id="IPR052914">
    <property type="entry name" value="Aldehyde_Oxdr_Iron-Sulfur"/>
</dbReference>
<dbReference type="InterPro" id="IPR006058">
    <property type="entry name" value="2Fe2S_fd_BS"/>
</dbReference>
<dbReference type="InterPro" id="IPR036010">
    <property type="entry name" value="2Fe-2S_ferredoxin-like_sf"/>
</dbReference>
<proteinExistence type="predicted"/>
<feature type="compositionally biased region" description="Basic and acidic residues" evidence="4">
    <location>
        <begin position="180"/>
        <end position="194"/>
    </location>
</feature>
<evidence type="ECO:0000256" key="2">
    <source>
        <dbReference type="ARBA" id="ARBA00023002"/>
    </source>
</evidence>
<feature type="compositionally biased region" description="Low complexity" evidence="4">
    <location>
        <begin position="195"/>
        <end position="214"/>
    </location>
</feature>
<evidence type="ECO:0000313" key="6">
    <source>
        <dbReference type="EMBL" id="MFC5148809.1"/>
    </source>
</evidence>
<dbReference type="PANTHER" id="PTHR45331:SF2">
    <property type="entry name" value="OXIDOREDUCTASE WITH IRON-SULFUR SUBUNIT"/>
    <property type="match status" value="1"/>
</dbReference>
<dbReference type="InterPro" id="IPR012675">
    <property type="entry name" value="Beta-grasp_dom_sf"/>
</dbReference>
<keyword evidence="2" id="KW-0560">Oxidoreductase</keyword>
<dbReference type="Proteomes" id="UP001596222">
    <property type="component" value="Unassembled WGS sequence"/>
</dbReference>
<dbReference type="Gene3D" id="3.10.20.30">
    <property type="match status" value="1"/>
</dbReference>
<evidence type="ECO:0000313" key="7">
    <source>
        <dbReference type="Proteomes" id="UP001596222"/>
    </source>
</evidence>
<evidence type="ECO:0000256" key="1">
    <source>
        <dbReference type="ARBA" id="ARBA00022723"/>
    </source>
</evidence>
<dbReference type="InterPro" id="IPR001041">
    <property type="entry name" value="2Fe-2S_ferredoxin-type"/>
</dbReference>
<dbReference type="Pfam" id="PF01799">
    <property type="entry name" value="Fer2_2"/>
    <property type="match status" value="1"/>
</dbReference>
<evidence type="ECO:0000256" key="3">
    <source>
        <dbReference type="ARBA" id="ARBA00023004"/>
    </source>
</evidence>
<dbReference type="InterPro" id="IPR036884">
    <property type="entry name" value="2Fe-2S-bd_dom_sf"/>
</dbReference>
<reference evidence="7" key="1">
    <citation type="journal article" date="2019" name="Int. J. Syst. Evol. Microbiol.">
        <title>The Global Catalogue of Microorganisms (GCM) 10K type strain sequencing project: providing services to taxonomists for standard genome sequencing and annotation.</title>
        <authorList>
            <consortium name="The Broad Institute Genomics Platform"/>
            <consortium name="The Broad Institute Genome Sequencing Center for Infectious Disease"/>
            <person name="Wu L."/>
            <person name="Ma J."/>
        </authorList>
    </citation>
    <scope>NUCLEOTIDE SEQUENCE [LARGE SCALE GENOMIC DNA]</scope>
    <source>
        <strain evidence="7">CGMCC 4.1641</strain>
    </source>
</reference>
<dbReference type="SUPFAM" id="SSF54292">
    <property type="entry name" value="2Fe-2S ferredoxin-like"/>
    <property type="match status" value="1"/>
</dbReference>
<dbReference type="CDD" id="cd00207">
    <property type="entry name" value="fer2"/>
    <property type="match status" value="1"/>
</dbReference>
<sequence length="214" mass="22640">MAPPPASTHSSVTLDINGDKHTLTVDHRTTLLDALRERLDLTGTKKGCDQGQCGACTVLLDGRRVVACLQLAVAAEGRAITTVEGLAEGDQLHPVQQAFLDLDGYQCGYCTPGQICSAVAVIEEHAAGWPSAVTDDVRPEAVPPPLTDDEIRERMSGNLCRCAAYVSIVQAVSRAAAVRTETREHSASRERSATTEHAATTERPAATAAKRAVA</sequence>
<dbReference type="Gene3D" id="1.10.150.120">
    <property type="entry name" value="[2Fe-2S]-binding domain"/>
    <property type="match status" value="1"/>
</dbReference>
<organism evidence="6 7">
    <name type="scientific">Streptomyces aureoversilis</name>
    <dbReference type="NCBI Taxonomy" id="67277"/>
    <lineage>
        <taxon>Bacteria</taxon>
        <taxon>Bacillati</taxon>
        <taxon>Actinomycetota</taxon>
        <taxon>Actinomycetes</taxon>
        <taxon>Kitasatosporales</taxon>
        <taxon>Streptomycetaceae</taxon>
        <taxon>Streptomyces</taxon>
    </lineage>
</organism>
<dbReference type="PROSITE" id="PS00197">
    <property type="entry name" value="2FE2S_FER_1"/>
    <property type="match status" value="1"/>
</dbReference>
<dbReference type="PANTHER" id="PTHR45331">
    <property type="entry name" value="OXIDOREDUCTASE, IRON-SULPHUR BINDING SUBUNIT-RELATED-RELATED"/>
    <property type="match status" value="1"/>
</dbReference>
<dbReference type="InterPro" id="IPR002888">
    <property type="entry name" value="2Fe-2S-bd"/>
</dbReference>
<accession>A0ABW0A7Z8</accession>
<gene>
    <name evidence="6" type="ORF">ACFPP6_29495</name>
</gene>
<keyword evidence="7" id="KW-1185">Reference proteome</keyword>
<evidence type="ECO:0000259" key="5">
    <source>
        <dbReference type="PROSITE" id="PS51085"/>
    </source>
</evidence>
<keyword evidence="1" id="KW-0479">Metal-binding</keyword>